<reference evidence="1" key="1">
    <citation type="journal article" date="2020" name="Stud. Mycol.">
        <title>101 Dothideomycetes genomes: a test case for predicting lifestyles and emergence of pathogens.</title>
        <authorList>
            <person name="Haridas S."/>
            <person name="Albert R."/>
            <person name="Binder M."/>
            <person name="Bloem J."/>
            <person name="Labutti K."/>
            <person name="Salamov A."/>
            <person name="Andreopoulos B."/>
            <person name="Baker S."/>
            <person name="Barry K."/>
            <person name="Bills G."/>
            <person name="Bluhm B."/>
            <person name="Cannon C."/>
            <person name="Castanera R."/>
            <person name="Culley D."/>
            <person name="Daum C."/>
            <person name="Ezra D."/>
            <person name="Gonzalez J."/>
            <person name="Henrissat B."/>
            <person name="Kuo A."/>
            <person name="Liang C."/>
            <person name="Lipzen A."/>
            <person name="Lutzoni F."/>
            <person name="Magnuson J."/>
            <person name="Mondo S."/>
            <person name="Nolan M."/>
            <person name="Ohm R."/>
            <person name="Pangilinan J."/>
            <person name="Park H.-J."/>
            <person name="Ramirez L."/>
            <person name="Alfaro M."/>
            <person name="Sun H."/>
            <person name="Tritt A."/>
            <person name="Yoshinaga Y."/>
            <person name="Zwiers L.-H."/>
            <person name="Turgeon B."/>
            <person name="Goodwin S."/>
            <person name="Spatafora J."/>
            <person name="Crous P."/>
            <person name="Grigoriev I."/>
        </authorList>
    </citation>
    <scope>NUCLEOTIDE SEQUENCE</scope>
    <source>
        <strain evidence="1">CBS 269.34</strain>
    </source>
</reference>
<dbReference type="AlphaFoldDB" id="A0A6A6R5P5"/>
<name>A0A6A6R5P5_9PEZI</name>
<evidence type="ECO:0000313" key="2">
    <source>
        <dbReference type="Proteomes" id="UP000799750"/>
    </source>
</evidence>
<keyword evidence="2" id="KW-1185">Reference proteome</keyword>
<sequence>MFISNEDFYPLFKQDSAKDHFVDDMPTQAEKNVAMTQCIQAWKVSCEIPFEEMMEMTLRKIKALKDSKAFILYLSKVVFAEPSYDLDAETQLREFLISEIHDNIWPDMNEQGNVRDAFLKCPDLMTAVAERIREAREPRTDPDEGA</sequence>
<evidence type="ECO:0000313" key="1">
    <source>
        <dbReference type="EMBL" id="KAF2500068.1"/>
    </source>
</evidence>
<gene>
    <name evidence="1" type="ORF">BU16DRAFT_235420</name>
</gene>
<protein>
    <submittedName>
        <fullName evidence="1">Uncharacterized protein</fullName>
    </submittedName>
</protein>
<dbReference type="EMBL" id="MU004183">
    <property type="protein sequence ID" value="KAF2500068.1"/>
    <property type="molecule type" value="Genomic_DNA"/>
</dbReference>
<dbReference type="Proteomes" id="UP000799750">
    <property type="component" value="Unassembled WGS sequence"/>
</dbReference>
<dbReference type="OrthoDB" id="10510206at2759"/>
<accession>A0A6A6R5P5</accession>
<organism evidence="1 2">
    <name type="scientific">Lophium mytilinum</name>
    <dbReference type="NCBI Taxonomy" id="390894"/>
    <lineage>
        <taxon>Eukaryota</taxon>
        <taxon>Fungi</taxon>
        <taxon>Dikarya</taxon>
        <taxon>Ascomycota</taxon>
        <taxon>Pezizomycotina</taxon>
        <taxon>Dothideomycetes</taxon>
        <taxon>Pleosporomycetidae</taxon>
        <taxon>Mytilinidiales</taxon>
        <taxon>Mytilinidiaceae</taxon>
        <taxon>Lophium</taxon>
    </lineage>
</organism>
<proteinExistence type="predicted"/>